<dbReference type="EMBL" id="VDEP01000047">
    <property type="protein sequence ID" value="KAA1134663.1"/>
    <property type="molecule type" value="Genomic_DNA"/>
</dbReference>
<accession>A0A5B0SBT6</accession>
<evidence type="ECO:0000313" key="2">
    <source>
        <dbReference type="EMBL" id="KAA1134663.1"/>
    </source>
</evidence>
<protein>
    <submittedName>
        <fullName evidence="2">Uncharacterized protein</fullName>
    </submittedName>
</protein>
<organism evidence="2 3">
    <name type="scientific">Puccinia graminis f. sp. tritici</name>
    <dbReference type="NCBI Taxonomy" id="56615"/>
    <lineage>
        <taxon>Eukaryota</taxon>
        <taxon>Fungi</taxon>
        <taxon>Dikarya</taxon>
        <taxon>Basidiomycota</taxon>
        <taxon>Pucciniomycotina</taxon>
        <taxon>Pucciniomycetes</taxon>
        <taxon>Pucciniales</taxon>
        <taxon>Pucciniaceae</taxon>
        <taxon>Puccinia</taxon>
    </lineage>
</organism>
<feature type="region of interest" description="Disordered" evidence="1">
    <location>
        <begin position="74"/>
        <end position="112"/>
    </location>
</feature>
<proteinExistence type="predicted"/>
<feature type="compositionally biased region" description="Polar residues" evidence="1">
    <location>
        <begin position="80"/>
        <end position="102"/>
    </location>
</feature>
<reference evidence="2 3" key="1">
    <citation type="submission" date="2019-05" db="EMBL/GenBank/DDBJ databases">
        <title>Emergence of the Ug99 lineage of the wheat stem rust pathogen through somatic hybridization.</title>
        <authorList>
            <person name="Li F."/>
            <person name="Upadhyaya N.M."/>
            <person name="Sperschneider J."/>
            <person name="Matny O."/>
            <person name="Nguyen-Phuc H."/>
            <person name="Mago R."/>
            <person name="Raley C."/>
            <person name="Miller M.E."/>
            <person name="Silverstein K.A.T."/>
            <person name="Henningsen E."/>
            <person name="Hirsch C.D."/>
            <person name="Visser B."/>
            <person name="Pretorius Z.A."/>
            <person name="Steffenson B.J."/>
            <person name="Schwessinger B."/>
            <person name="Dodds P.N."/>
            <person name="Figueroa M."/>
        </authorList>
    </citation>
    <scope>NUCLEOTIDE SEQUENCE [LARGE SCALE GENOMIC DNA]</scope>
    <source>
        <strain evidence="2 3">Ug99</strain>
    </source>
</reference>
<comment type="caution">
    <text evidence="2">The sequence shown here is derived from an EMBL/GenBank/DDBJ whole genome shotgun (WGS) entry which is preliminary data.</text>
</comment>
<sequence>MLGHPAYANYTSQHLVGSGGYISISVQHHFNMLNTLPPCPINILNTTPSKLNGMQTKMAQGRICTTHMELASHITESDDQSLSLASSPQDPLNSSSEPNEAQNNEDDNRSID</sequence>
<evidence type="ECO:0000313" key="3">
    <source>
        <dbReference type="Proteomes" id="UP000325313"/>
    </source>
</evidence>
<dbReference type="AlphaFoldDB" id="A0A5B0SBT6"/>
<name>A0A5B0SBT6_PUCGR</name>
<evidence type="ECO:0000256" key="1">
    <source>
        <dbReference type="SAM" id="MobiDB-lite"/>
    </source>
</evidence>
<dbReference type="Proteomes" id="UP000325313">
    <property type="component" value="Unassembled WGS sequence"/>
</dbReference>
<gene>
    <name evidence="2" type="ORF">PGTUg99_010040</name>
</gene>